<gene>
    <name evidence="1" type="ORF">A4R35_00940</name>
</gene>
<evidence type="ECO:0000313" key="2">
    <source>
        <dbReference type="Proteomes" id="UP000248706"/>
    </source>
</evidence>
<organism evidence="1 2">
    <name type="scientific">Thermogemmatispora tikiterensis</name>
    <dbReference type="NCBI Taxonomy" id="1825093"/>
    <lineage>
        <taxon>Bacteria</taxon>
        <taxon>Bacillati</taxon>
        <taxon>Chloroflexota</taxon>
        <taxon>Ktedonobacteria</taxon>
        <taxon>Thermogemmatisporales</taxon>
        <taxon>Thermogemmatisporaceae</taxon>
        <taxon>Thermogemmatispora</taxon>
    </lineage>
</organism>
<evidence type="ECO:0000313" key="1">
    <source>
        <dbReference type="EMBL" id="RAQ94078.1"/>
    </source>
</evidence>
<reference evidence="1 2" key="1">
    <citation type="submission" date="2016-08" db="EMBL/GenBank/DDBJ databases">
        <title>Analysis of Carbohydrate Active Enzymes in Thermogemmatispora T81 Reveals Carbohydrate Degradation Ability.</title>
        <authorList>
            <person name="Tomazini A."/>
            <person name="Lal S."/>
            <person name="Stott M."/>
            <person name="Henrissat B."/>
            <person name="Polikarpov I."/>
            <person name="Sparling R."/>
            <person name="Levin D.B."/>
        </authorList>
    </citation>
    <scope>NUCLEOTIDE SEQUENCE [LARGE SCALE GENOMIC DNA]</scope>
    <source>
        <strain evidence="1 2">T81</strain>
    </source>
</reference>
<keyword evidence="2" id="KW-1185">Reference proteome</keyword>
<protein>
    <submittedName>
        <fullName evidence="1">Uncharacterized protein</fullName>
    </submittedName>
</protein>
<proteinExistence type="predicted"/>
<dbReference type="Proteomes" id="UP000248706">
    <property type="component" value="Unassembled WGS sequence"/>
</dbReference>
<dbReference type="EMBL" id="MCIF01000002">
    <property type="protein sequence ID" value="RAQ94078.1"/>
    <property type="molecule type" value="Genomic_DNA"/>
</dbReference>
<comment type="caution">
    <text evidence="1">The sequence shown here is derived from an EMBL/GenBank/DDBJ whole genome shotgun (WGS) entry which is preliminary data.</text>
</comment>
<dbReference type="RefSeq" id="WP_223258519.1">
    <property type="nucleotide sequence ID" value="NZ_MCIF01000002.1"/>
</dbReference>
<sequence>MVQLNQAPFAVMTAQPRVPLTDFSKGMVEDSPSAAFVGAFEEQRRDFCLDGPGGDQHVTVLLMDIWKASTAFFWPLLEQSGNLIKHMSR</sequence>
<name>A0A328V958_9CHLR</name>
<dbReference type="AlphaFoldDB" id="A0A328V958"/>
<accession>A0A328V958</accession>